<dbReference type="PROSITE" id="PS50106">
    <property type="entry name" value="PDZ"/>
    <property type="match status" value="1"/>
</dbReference>
<sequence length="426" mass="44083">MDHEETSTKTEDTIESEHLKAESSMKNKEEAVDDIPNSHLKKPSFIKRHQGAAILSGALILSCAGGFGGAYVAMNMNGSNGKTVFYQGVDTGSAKTVNTSTNGVSDIAAKTMDSVVEIQTESLQTNSMLSQAVTKGAGSGVILSKDGYIVTNNHVINGANKITVRTRDGKSYTAKLIGKDSQSDLAILKIDATGLTPAVLGDSGKLEVGDTAIAIGNPLGELGGTVTTGIISALDRDITVEGESMKLLQTNAAINSGNSGGGLFNAKGELIGIVNAKTSGSGIEGLGFAIPINDAKEVIEELMKNGYVANRPSLGVSLVDIDDEMSAFRAGVDDAGTYISSITDGSAAQAAGLKVRDKIISIDGKEISSASEAVSVIHSHKAGDKVTIVVERDGKKVSVKVTLKEAAQNDSTDQNSQNSENGKNGY</sequence>
<feature type="compositionally biased region" description="Basic and acidic residues" evidence="4">
    <location>
        <begin position="1"/>
        <end position="30"/>
    </location>
</feature>
<evidence type="ECO:0000256" key="5">
    <source>
        <dbReference type="SAM" id="Phobius"/>
    </source>
</evidence>
<dbReference type="InterPro" id="IPR043504">
    <property type="entry name" value="Peptidase_S1_PA_chymotrypsin"/>
</dbReference>
<evidence type="ECO:0000256" key="1">
    <source>
        <dbReference type="ARBA" id="ARBA00010541"/>
    </source>
</evidence>
<dbReference type="SUPFAM" id="SSF50156">
    <property type="entry name" value="PDZ domain-like"/>
    <property type="match status" value="1"/>
</dbReference>
<dbReference type="Gene3D" id="2.30.42.10">
    <property type="match status" value="1"/>
</dbReference>
<keyword evidence="5" id="KW-0812">Transmembrane</keyword>
<organism evidence="7 8">
    <name type="scientific">Copranaerobaculum intestinale</name>
    <dbReference type="NCBI Taxonomy" id="2692629"/>
    <lineage>
        <taxon>Bacteria</taxon>
        <taxon>Bacillati</taxon>
        <taxon>Bacillota</taxon>
        <taxon>Erysipelotrichia</taxon>
        <taxon>Erysipelotrichales</taxon>
        <taxon>Erysipelotrichaceae</taxon>
        <taxon>Copranaerobaculum</taxon>
    </lineage>
</organism>
<feature type="region of interest" description="Disordered" evidence="4">
    <location>
        <begin position="1"/>
        <end position="36"/>
    </location>
</feature>
<comment type="similarity">
    <text evidence="1">Belongs to the peptidase S1C family.</text>
</comment>
<feature type="compositionally biased region" description="Polar residues" evidence="4">
    <location>
        <begin position="408"/>
        <end position="426"/>
    </location>
</feature>
<dbReference type="InterPro" id="IPR051201">
    <property type="entry name" value="Chloro_Bact_Ser_Proteases"/>
</dbReference>
<keyword evidence="5" id="KW-1133">Transmembrane helix</keyword>
<dbReference type="InterPro" id="IPR001940">
    <property type="entry name" value="Peptidase_S1C"/>
</dbReference>
<dbReference type="GO" id="GO:0004252">
    <property type="term" value="F:serine-type endopeptidase activity"/>
    <property type="evidence" value="ECO:0007669"/>
    <property type="project" value="InterPro"/>
</dbReference>
<dbReference type="Proteomes" id="UP000434036">
    <property type="component" value="Unassembled WGS sequence"/>
</dbReference>
<gene>
    <name evidence="7" type="ORF">GSF08_10280</name>
</gene>
<dbReference type="GO" id="GO:0006508">
    <property type="term" value="P:proteolysis"/>
    <property type="evidence" value="ECO:0007669"/>
    <property type="project" value="UniProtKB-KW"/>
</dbReference>
<evidence type="ECO:0000256" key="3">
    <source>
        <dbReference type="ARBA" id="ARBA00022801"/>
    </source>
</evidence>
<comment type="caution">
    <text evidence="7">The sequence shown here is derived from an EMBL/GenBank/DDBJ whole genome shotgun (WGS) entry which is preliminary data.</text>
</comment>
<dbReference type="SMART" id="SM00228">
    <property type="entry name" value="PDZ"/>
    <property type="match status" value="1"/>
</dbReference>
<name>A0A6N8U8V1_9FIRM</name>
<protein>
    <submittedName>
        <fullName evidence="7">PDZ domain-containing protein</fullName>
    </submittedName>
</protein>
<dbReference type="Pfam" id="PF13365">
    <property type="entry name" value="Trypsin_2"/>
    <property type="match status" value="1"/>
</dbReference>
<reference evidence="7 8" key="1">
    <citation type="submission" date="2019-12" db="EMBL/GenBank/DDBJ databases">
        <authorList>
            <person name="Yang R."/>
        </authorList>
    </citation>
    <scope>NUCLEOTIDE SEQUENCE [LARGE SCALE GENOMIC DNA]</scope>
    <source>
        <strain evidence="7 8">DONG20-135</strain>
    </source>
</reference>
<keyword evidence="8" id="KW-1185">Reference proteome</keyword>
<dbReference type="InterPro" id="IPR036034">
    <property type="entry name" value="PDZ_sf"/>
</dbReference>
<accession>A0A6N8U8V1</accession>
<reference evidence="7 8" key="2">
    <citation type="submission" date="2020-01" db="EMBL/GenBank/DDBJ databases">
        <title>Clostridiaceae sp. nov. isolated from the gut of human by culturomics.</title>
        <authorList>
            <person name="Chang Y."/>
        </authorList>
    </citation>
    <scope>NUCLEOTIDE SEQUENCE [LARGE SCALE GENOMIC DNA]</scope>
    <source>
        <strain evidence="7 8">DONG20-135</strain>
    </source>
</reference>
<keyword evidence="3" id="KW-0378">Hydrolase</keyword>
<dbReference type="InterPro" id="IPR009003">
    <property type="entry name" value="Peptidase_S1_PA"/>
</dbReference>
<feature type="transmembrane region" description="Helical" evidence="5">
    <location>
        <begin position="51"/>
        <end position="74"/>
    </location>
</feature>
<dbReference type="InterPro" id="IPR001478">
    <property type="entry name" value="PDZ"/>
</dbReference>
<dbReference type="PRINTS" id="PR00834">
    <property type="entry name" value="PROTEASES2C"/>
</dbReference>
<dbReference type="Pfam" id="PF13180">
    <property type="entry name" value="PDZ_2"/>
    <property type="match status" value="1"/>
</dbReference>
<keyword evidence="2" id="KW-0645">Protease</keyword>
<evidence type="ECO:0000259" key="6">
    <source>
        <dbReference type="PROSITE" id="PS50106"/>
    </source>
</evidence>
<dbReference type="EMBL" id="WUUQ01000006">
    <property type="protein sequence ID" value="MXQ74311.1"/>
    <property type="molecule type" value="Genomic_DNA"/>
</dbReference>
<proteinExistence type="inferred from homology"/>
<evidence type="ECO:0000313" key="8">
    <source>
        <dbReference type="Proteomes" id="UP000434036"/>
    </source>
</evidence>
<evidence type="ECO:0000256" key="4">
    <source>
        <dbReference type="SAM" id="MobiDB-lite"/>
    </source>
</evidence>
<dbReference type="PANTHER" id="PTHR43343">
    <property type="entry name" value="PEPTIDASE S12"/>
    <property type="match status" value="1"/>
</dbReference>
<feature type="domain" description="PDZ" evidence="6">
    <location>
        <begin position="297"/>
        <end position="394"/>
    </location>
</feature>
<feature type="region of interest" description="Disordered" evidence="4">
    <location>
        <begin position="404"/>
        <end position="426"/>
    </location>
</feature>
<dbReference type="AlphaFoldDB" id="A0A6N8U8V1"/>
<keyword evidence="5" id="KW-0472">Membrane</keyword>
<dbReference type="PANTHER" id="PTHR43343:SF3">
    <property type="entry name" value="PROTEASE DO-LIKE 8, CHLOROPLASTIC"/>
    <property type="match status" value="1"/>
</dbReference>
<evidence type="ECO:0000313" key="7">
    <source>
        <dbReference type="EMBL" id="MXQ74311.1"/>
    </source>
</evidence>
<dbReference type="SUPFAM" id="SSF50494">
    <property type="entry name" value="Trypsin-like serine proteases"/>
    <property type="match status" value="1"/>
</dbReference>
<evidence type="ECO:0000256" key="2">
    <source>
        <dbReference type="ARBA" id="ARBA00022670"/>
    </source>
</evidence>
<dbReference type="Gene3D" id="2.40.10.10">
    <property type="entry name" value="Trypsin-like serine proteases"/>
    <property type="match status" value="2"/>
</dbReference>